<dbReference type="SUPFAM" id="SSF52172">
    <property type="entry name" value="CheY-like"/>
    <property type="match status" value="1"/>
</dbReference>
<evidence type="ECO:0000313" key="5">
    <source>
        <dbReference type="Proteomes" id="UP000183994"/>
    </source>
</evidence>
<dbReference type="GO" id="GO:0000160">
    <property type="term" value="P:phosphorelay signal transduction system"/>
    <property type="evidence" value="ECO:0007669"/>
    <property type="project" value="InterPro"/>
</dbReference>
<dbReference type="PANTHER" id="PTHR44591">
    <property type="entry name" value="STRESS RESPONSE REGULATOR PROTEIN 1"/>
    <property type="match status" value="1"/>
</dbReference>
<organism evidence="4 5">
    <name type="scientific">Desulfatibacillum alkenivorans DSM 16219</name>
    <dbReference type="NCBI Taxonomy" id="1121393"/>
    <lineage>
        <taxon>Bacteria</taxon>
        <taxon>Pseudomonadati</taxon>
        <taxon>Thermodesulfobacteriota</taxon>
        <taxon>Desulfobacteria</taxon>
        <taxon>Desulfobacterales</taxon>
        <taxon>Desulfatibacillaceae</taxon>
        <taxon>Desulfatibacillum</taxon>
    </lineage>
</organism>
<protein>
    <submittedName>
        <fullName evidence="4">Response regulator receiver domain-containing protein</fullName>
    </submittedName>
</protein>
<gene>
    <name evidence="4" type="ORF">SAMN02745216_01585</name>
</gene>
<dbReference type="InterPro" id="IPR011006">
    <property type="entry name" value="CheY-like_superfamily"/>
</dbReference>
<dbReference type="Gene3D" id="3.40.50.2300">
    <property type="match status" value="1"/>
</dbReference>
<evidence type="ECO:0000256" key="2">
    <source>
        <dbReference type="PROSITE-ProRule" id="PRU00169"/>
    </source>
</evidence>
<dbReference type="STRING" id="1121393.SAMN02745216_01585"/>
<proteinExistence type="predicted"/>
<reference evidence="5" key="1">
    <citation type="submission" date="2016-11" db="EMBL/GenBank/DDBJ databases">
        <authorList>
            <person name="Varghese N."/>
            <person name="Submissions S."/>
        </authorList>
    </citation>
    <scope>NUCLEOTIDE SEQUENCE [LARGE SCALE GENOMIC DNA]</scope>
    <source>
        <strain evidence="5">DSM 16219</strain>
    </source>
</reference>
<dbReference type="Proteomes" id="UP000183994">
    <property type="component" value="Unassembled WGS sequence"/>
</dbReference>
<evidence type="ECO:0000256" key="1">
    <source>
        <dbReference type="ARBA" id="ARBA00022553"/>
    </source>
</evidence>
<sequence>MIMKNRMVHILMPSQEKAAETKKELAGLDAEASVIIHDRDTFKISGVSYEAVILEYETGSTLWLEALARTLTSAPRTRVVLLAPDLAAGRRDARISVYANLFLAADLKQAAELALRQEELDQQDRKTILIVDDDNQILKSFSRLLRHSPWNVYAVSHGERAMNLLNVEKVDLVVTDIKMPGIHGLELISRIRKNHKELPIVVCSGYPGMKDDMELKFYNIAGFIEKPVNPEEFEKQIAAALGE</sequence>
<dbReference type="InterPro" id="IPR050595">
    <property type="entry name" value="Bact_response_regulator"/>
</dbReference>
<feature type="domain" description="Response regulatory" evidence="3">
    <location>
        <begin position="127"/>
        <end position="241"/>
    </location>
</feature>
<dbReference type="AlphaFoldDB" id="A0A1M6J0E9"/>
<name>A0A1M6J0E9_9BACT</name>
<keyword evidence="1 2" id="KW-0597">Phosphoprotein</keyword>
<dbReference type="EMBL" id="FQZU01000007">
    <property type="protein sequence ID" value="SHJ40184.1"/>
    <property type="molecule type" value="Genomic_DNA"/>
</dbReference>
<evidence type="ECO:0000313" key="4">
    <source>
        <dbReference type="EMBL" id="SHJ40184.1"/>
    </source>
</evidence>
<dbReference type="PANTHER" id="PTHR44591:SF3">
    <property type="entry name" value="RESPONSE REGULATORY DOMAIN-CONTAINING PROTEIN"/>
    <property type="match status" value="1"/>
</dbReference>
<accession>A0A1M6J0E9</accession>
<evidence type="ECO:0000259" key="3">
    <source>
        <dbReference type="PROSITE" id="PS50110"/>
    </source>
</evidence>
<dbReference type="Pfam" id="PF00072">
    <property type="entry name" value="Response_reg"/>
    <property type="match status" value="1"/>
</dbReference>
<dbReference type="PROSITE" id="PS50110">
    <property type="entry name" value="RESPONSE_REGULATORY"/>
    <property type="match status" value="1"/>
</dbReference>
<dbReference type="InterPro" id="IPR001789">
    <property type="entry name" value="Sig_transdc_resp-reg_receiver"/>
</dbReference>
<feature type="modified residue" description="4-aspartylphosphate" evidence="2">
    <location>
        <position position="176"/>
    </location>
</feature>
<dbReference type="SMART" id="SM00448">
    <property type="entry name" value="REC"/>
    <property type="match status" value="1"/>
</dbReference>
<keyword evidence="5" id="KW-1185">Reference proteome</keyword>